<feature type="transmembrane region" description="Helical" evidence="8">
    <location>
        <begin position="274"/>
        <end position="294"/>
    </location>
</feature>
<name>A0AAD6GG66_9EURO</name>
<dbReference type="InterPro" id="IPR020846">
    <property type="entry name" value="MFS_dom"/>
</dbReference>
<evidence type="ECO:0000313" key="10">
    <source>
        <dbReference type="EMBL" id="KAJ5545607.1"/>
    </source>
</evidence>
<feature type="domain" description="Major facilitator superfamily (MFS) profile" evidence="9">
    <location>
        <begin position="32"/>
        <end position="464"/>
    </location>
</feature>
<evidence type="ECO:0000256" key="6">
    <source>
        <dbReference type="ARBA" id="ARBA00023136"/>
    </source>
</evidence>
<dbReference type="PRINTS" id="PR00171">
    <property type="entry name" value="SUGRTRNSPORT"/>
</dbReference>
<comment type="similarity">
    <text evidence="2 7">Belongs to the major facilitator superfamily. Sugar transporter (TC 2.A.1.1) family.</text>
</comment>
<feature type="transmembrane region" description="Helical" evidence="8">
    <location>
        <begin position="28"/>
        <end position="45"/>
    </location>
</feature>
<feature type="transmembrane region" description="Helical" evidence="8">
    <location>
        <begin position="374"/>
        <end position="399"/>
    </location>
</feature>
<reference evidence="10 11" key="1">
    <citation type="journal article" date="2023" name="IMA Fungus">
        <title>Comparative genomic study of the Penicillium genus elucidates a diverse pangenome and 15 lateral gene transfer events.</title>
        <authorList>
            <person name="Petersen C."/>
            <person name="Sorensen T."/>
            <person name="Nielsen M.R."/>
            <person name="Sondergaard T.E."/>
            <person name="Sorensen J.L."/>
            <person name="Fitzpatrick D.A."/>
            <person name="Frisvad J.C."/>
            <person name="Nielsen K.L."/>
        </authorList>
    </citation>
    <scope>NUCLEOTIDE SEQUENCE [LARGE SCALE GENOMIC DNA]</scope>
    <source>
        <strain evidence="10 11">IBT 35679</strain>
    </source>
</reference>
<evidence type="ECO:0000313" key="11">
    <source>
        <dbReference type="Proteomes" id="UP001220324"/>
    </source>
</evidence>
<dbReference type="GO" id="GO:0016020">
    <property type="term" value="C:membrane"/>
    <property type="evidence" value="ECO:0007669"/>
    <property type="project" value="UniProtKB-SubCell"/>
</dbReference>
<evidence type="ECO:0000256" key="4">
    <source>
        <dbReference type="ARBA" id="ARBA00022692"/>
    </source>
</evidence>
<keyword evidence="11" id="KW-1185">Reference proteome</keyword>
<accession>A0AAD6GG66</accession>
<comment type="subcellular location">
    <subcellularLocation>
        <location evidence="1">Membrane</location>
        <topology evidence="1">Multi-pass membrane protein</topology>
    </subcellularLocation>
</comment>
<keyword evidence="10" id="KW-0762">Sugar transport</keyword>
<feature type="transmembrane region" description="Helical" evidence="8">
    <location>
        <begin position="159"/>
        <end position="177"/>
    </location>
</feature>
<dbReference type="Pfam" id="PF00083">
    <property type="entry name" value="Sugar_tr"/>
    <property type="match status" value="1"/>
</dbReference>
<keyword evidence="6 8" id="KW-0472">Membrane</keyword>
<feature type="transmembrane region" description="Helical" evidence="8">
    <location>
        <begin position="69"/>
        <end position="93"/>
    </location>
</feature>
<dbReference type="FunFam" id="1.20.1250.20:FF:000134">
    <property type="entry name" value="MFS sugar transporter protein"/>
    <property type="match status" value="1"/>
</dbReference>
<evidence type="ECO:0000256" key="8">
    <source>
        <dbReference type="SAM" id="Phobius"/>
    </source>
</evidence>
<dbReference type="InterPro" id="IPR005828">
    <property type="entry name" value="MFS_sugar_transport-like"/>
</dbReference>
<comment type="caution">
    <text evidence="10">The sequence shown here is derived from an EMBL/GenBank/DDBJ whole genome shotgun (WGS) entry which is preliminary data.</text>
</comment>
<organism evidence="10 11">
    <name type="scientific">Penicillium frequentans</name>
    <dbReference type="NCBI Taxonomy" id="3151616"/>
    <lineage>
        <taxon>Eukaryota</taxon>
        <taxon>Fungi</taxon>
        <taxon>Dikarya</taxon>
        <taxon>Ascomycota</taxon>
        <taxon>Pezizomycotina</taxon>
        <taxon>Eurotiomycetes</taxon>
        <taxon>Eurotiomycetidae</taxon>
        <taxon>Eurotiales</taxon>
        <taxon>Aspergillaceae</taxon>
        <taxon>Penicillium</taxon>
    </lineage>
</organism>
<dbReference type="InterPro" id="IPR036259">
    <property type="entry name" value="MFS_trans_sf"/>
</dbReference>
<keyword evidence="5 8" id="KW-1133">Transmembrane helix</keyword>
<evidence type="ECO:0000256" key="7">
    <source>
        <dbReference type="RuleBase" id="RU003346"/>
    </source>
</evidence>
<feature type="transmembrane region" description="Helical" evidence="8">
    <location>
        <begin position="341"/>
        <end position="362"/>
    </location>
</feature>
<dbReference type="PANTHER" id="PTHR48022">
    <property type="entry name" value="PLASTIDIC GLUCOSE TRANSPORTER 4"/>
    <property type="match status" value="1"/>
</dbReference>
<dbReference type="PANTHER" id="PTHR48022:SF2">
    <property type="entry name" value="PLASTIDIC GLUCOSE TRANSPORTER 4"/>
    <property type="match status" value="1"/>
</dbReference>
<feature type="transmembrane region" description="Helical" evidence="8">
    <location>
        <begin position="189"/>
        <end position="212"/>
    </location>
</feature>
<feature type="transmembrane region" description="Helical" evidence="8">
    <location>
        <begin position="411"/>
        <end position="430"/>
    </location>
</feature>
<feature type="transmembrane region" description="Helical" evidence="8">
    <location>
        <begin position="436"/>
        <end position="456"/>
    </location>
</feature>
<dbReference type="EMBL" id="JAQIZZ010000003">
    <property type="protein sequence ID" value="KAJ5545607.1"/>
    <property type="molecule type" value="Genomic_DNA"/>
</dbReference>
<dbReference type="AlphaFoldDB" id="A0AAD6GG66"/>
<dbReference type="Gene3D" id="1.20.1250.20">
    <property type="entry name" value="MFS general substrate transporter like domains"/>
    <property type="match status" value="1"/>
</dbReference>
<evidence type="ECO:0000256" key="1">
    <source>
        <dbReference type="ARBA" id="ARBA00004141"/>
    </source>
</evidence>
<dbReference type="Proteomes" id="UP001220324">
    <property type="component" value="Unassembled WGS sequence"/>
</dbReference>
<feature type="transmembrane region" description="Helical" evidence="8">
    <location>
        <begin position="129"/>
        <end position="147"/>
    </location>
</feature>
<evidence type="ECO:0000256" key="5">
    <source>
        <dbReference type="ARBA" id="ARBA00022989"/>
    </source>
</evidence>
<sequence length="535" mass="59130">MISIRQTKLIRPPPGTDRLQIRVGNTSYLYAVTAFVSLGAFLFGYDQGVMGVIVADQRWIDLMQPRNSWVTGMVVSLYDVGCFFGAISLGYLADPIGRERTLAVACFVFIVGAVLQATSYSIAQITIGRVILGYGVGACAGGVPLYVAELSPPAIRGRIVAIEQMILCLGELVAFWMNYGFNFLETDDWWRIPLAIQILPAVILALGCWFWLPPSPRWLVSQDRQECAREVLTSLHGSEAADLELLEIQASVDFEHTVSEATWKDMFTKPVLRVTLLGMGVQFLQQITGTNSILYYTPSLFKRGGIKDPRTANLATGGVGIVLFVFSWVPIFYFDRFGRKTWLQIGTIGMMGAMIGITVLQWHAEHHPDDNANYTIIVFPYLFYVFFNISWGVGSWTYAAEIFPGSMRAKGNALTTASLWAACYIVAQASPPIGDAIGWGLYIIYSAICVIAFFFVRYCLVETRGRSLEEMSQLFGIETRLAERSAVNKMAIEEHVENVEQVSLGRGKPGTGTKTTEYALPSPVGEAIGPWGLLM</sequence>
<dbReference type="NCBIfam" id="TIGR00879">
    <property type="entry name" value="SP"/>
    <property type="match status" value="1"/>
</dbReference>
<keyword evidence="3 7" id="KW-0813">Transport</keyword>
<feature type="transmembrane region" description="Helical" evidence="8">
    <location>
        <begin position="314"/>
        <end position="334"/>
    </location>
</feature>
<evidence type="ECO:0000259" key="9">
    <source>
        <dbReference type="PROSITE" id="PS50850"/>
    </source>
</evidence>
<evidence type="ECO:0000256" key="2">
    <source>
        <dbReference type="ARBA" id="ARBA00010992"/>
    </source>
</evidence>
<dbReference type="PROSITE" id="PS50850">
    <property type="entry name" value="MFS"/>
    <property type="match status" value="1"/>
</dbReference>
<evidence type="ECO:0000256" key="3">
    <source>
        <dbReference type="ARBA" id="ARBA00022448"/>
    </source>
</evidence>
<protein>
    <submittedName>
        <fullName evidence="10">Sugar transporter</fullName>
    </submittedName>
</protein>
<dbReference type="InterPro" id="IPR003663">
    <property type="entry name" value="Sugar/inositol_transpt"/>
</dbReference>
<proteinExistence type="inferred from homology"/>
<dbReference type="InterPro" id="IPR050360">
    <property type="entry name" value="MFS_Sugar_Transporters"/>
</dbReference>
<dbReference type="GO" id="GO:0005351">
    <property type="term" value="F:carbohydrate:proton symporter activity"/>
    <property type="evidence" value="ECO:0007669"/>
    <property type="project" value="TreeGrafter"/>
</dbReference>
<keyword evidence="4 8" id="KW-0812">Transmembrane</keyword>
<feature type="transmembrane region" description="Helical" evidence="8">
    <location>
        <begin position="102"/>
        <end position="123"/>
    </location>
</feature>
<dbReference type="SUPFAM" id="SSF103473">
    <property type="entry name" value="MFS general substrate transporter"/>
    <property type="match status" value="1"/>
</dbReference>
<gene>
    <name evidence="10" type="ORF">N7494_003192</name>
</gene>